<evidence type="ECO:0000256" key="1">
    <source>
        <dbReference type="ARBA" id="ARBA00007151"/>
    </source>
</evidence>
<dbReference type="Gramene" id="MELO3C003985.2.1">
    <property type="protein sequence ID" value="MELO3C003985.2.1"/>
    <property type="gene ID" value="MELO3C003985.2"/>
</dbReference>
<dbReference type="AlphaFoldDB" id="A0A9I9CIC6"/>
<dbReference type="GO" id="GO:1990904">
    <property type="term" value="C:ribonucleoprotein complex"/>
    <property type="evidence" value="ECO:0007669"/>
    <property type="project" value="UniProtKB-KW"/>
</dbReference>
<proteinExistence type="inferred from homology"/>
<feature type="domain" description="Small ribosomal subunit protein uS7" evidence="4">
    <location>
        <begin position="3"/>
        <end position="52"/>
    </location>
</feature>
<keyword evidence="2" id="KW-0689">Ribosomal protein</keyword>
<dbReference type="Pfam" id="PF00177">
    <property type="entry name" value="Ribosomal_S7"/>
    <property type="match status" value="1"/>
</dbReference>
<evidence type="ECO:0000259" key="4">
    <source>
        <dbReference type="Pfam" id="PF00177"/>
    </source>
</evidence>
<dbReference type="InterPro" id="IPR036823">
    <property type="entry name" value="Ribosomal_uS7_dom_sf"/>
</dbReference>
<organism evidence="5">
    <name type="scientific">Cucumis melo</name>
    <name type="common">Muskmelon</name>
    <dbReference type="NCBI Taxonomy" id="3656"/>
    <lineage>
        <taxon>Eukaryota</taxon>
        <taxon>Viridiplantae</taxon>
        <taxon>Streptophyta</taxon>
        <taxon>Embryophyta</taxon>
        <taxon>Tracheophyta</taxon>
        <taxon>Spermatophyta</taxon>
        <taxon>Magnoliopsida</taxon>
        <taxon>eudicotyledons</taxon>
        <taxon>Gunneridae</taxon>
        <taxon>Pentapetalae</taxon>
        <taxon>rosids</taxon>
        <taxon>fabids</taxon>
        <taxon>Cucurbitales</taxon>
        <taxon>Cucurbitaceae</taxon>
        <taxon>Benincaseae</taxon>
        <taxon>Cucumis</taxon>
    </lineage>
</organism>
<dbReference type="GO" id="GO:0005840">
    <property type="term" value="C:ribosome"/>
    <property type="evidence" value="ECO:0007669"/>
    <property type="project" value="UniProtKB-KW"/>
</dbReference>
<evidence type="ECO:0000256" key="2">
    <source>
        <dbReference type="ARBA" id="ARBA00022980"/>
    </source>
</evidence>
<comment type="similarity">
    <text evidence="1">Belongs to the universal ribosomal protein uS7 family.</text>
</comment>
<dbReference type="Gene3D" id="1.10.455.10">
    <property type="entry name" value="Ribosomal protein S7 domain"/>
    <property type="match status" value="1"/>
</dbReference>
<dbReference type="SUPFAM" id="SSF47973">
    <property type="entry name" value="Ribosomal protein S7"/>
    <property type="match status" value="1"/>
</dbReference>
<accession>A0A9I9CIC6</accession>
<dbReference type="EnsemblPlants" id="MELO3C003985.2.1">
    <property type="protein sequence ID" value="MELO3C003985.2.1"/>
    <property type="gene ID" value="MELO3C003985.2"/>
</dbReference>
<keyword evidence="3" id="KW-0687">Ribonucleoprotein</keyword>
<protein>
    <recommendedName>
        <fullName evidence="4">Small ribosomal subunit protein uS7 domain-containing protein</fullName>
    </recommendedName>
</protein>
<dbReference type="InterPro" id="IPR023798">
    <property type="entry name" value="Ribosomal_uS7_dom"/>
</dbReference>
<name>A0A9I9CIC6_CUCME</name>
<reference evidence="5" key="1">
    <citation type="submission" date="2023-03" db="UniProtKB">
        <authorList>
            <consortium name="EnsemblPlants"/>
        </authorList>
    </citation>
    <scope>IDENTIFICATION</scope>
</reference>
<evidence type="ECO:0000256" key="3">
    <source>
        <dbReference type="ARBA" id="ARBA00023274"/>
    </source>
</evidence>
<evidence type="ECO:0000313" key="5">
    <source>
        <dbReference type="EnsemblPlants" id="MELO3C003985.2.1"/>
    </source>
</evidence>
<sequence length="89" mass="10407">MSRRGTAEETIAKFDPIYYNRSVNMLVNRILKHGKKSLAYQIIYRAMKKDSTKDINKSTIYFMSNNTWSNSRYSSKGKMCRRINSSSSH</sequence>